<feature type="domain" description="SCP2" evidence="1">
    <location>
        <begin position="22"/>
        <end position="107"/>
    </location>
</feature>
<evidence type="ECO:0000313" key="2">
    <source>
        <dbReference type="EMBL" id="QSQ15004.1"/>
    </source>
</evidence>
<dbReference type="EMBL" id="CP071091">
    <property type="protein sequence ID" value="QSQ15004.1"/>
    <property type="molecule type" value="Genomic_DNA"/>
</dbReference>
<name>A0ABX7NBX3_9BACT</name>
<reference evidence="2 3" key="1">
    <citation type="submission" date="2021-02" db="EMBL/GenBank/DDBJ databases">
        <title>De Novo genome assembly of isolated myxobacteria.</title>
        <authorList>
            <person name="Stevens D.C."/>
        </authorList>
    </citation>
    <scope>NUCLEOTIDE SEQUENCE [LARGE SCALE GENOMIC DNA]</scope>
    <source>
        <strain evidence="2 3">SCHIC003</strain>
    </source>
</reference>
<dbReference type="InterPro" id="IPR036527">
    <property type="entry name" value="SCP2_sterol-bd_dom_sf"/>
</dbReference>
<dbReference type="PANTHER" id="PTHR10094">
    <property type="entry name" value="STEROL CARRIER PROTEIN 2 SCP-2 FAMILY PROTEIN"/>
    <property type="match status" value="1"/>
</dbReference>
<accession>A0ABX7NBX3</accession>
<dbReference type="RefSeq" id="WP_015350360.1">
    <property type="nucleotide sequence ID" value="NZ_CP071091.1"/>
</dbReference>
<sequence length="111" mass="11689">MPRVSSVKEYFDTLPARFVTGASKGVNAVFQFNLPGDGGGTYHVEVADGTMAVHEGPAASPTATLQMNAQEYLKMANGDLNGMMAFMSGSLKVTGNMMLAQKLQAIFPQGA</sequence>
<organism evidence="2 3">
    <name type="scientific">Myxococcus landrumensis</name>
    <dbReference type="NCBI Taxonomy" id="2813577"/>
    <lineage>
        <taxon>Bacteria</taxon>
        <taxon>Pseudomonadati</taxon>
        <taxon>Myxococcota</taxon>
        <taxon>Myxococcia</taxon>
        <taxon>Myxococcales</taxon>
        <taxon>Cystobacterineae</taxon>
        <taxon>Myxococcaceae</taxon>
        <taxon>Myxococcus</taxon>
    </lineage>
</organism>
<protein>
    <submittedName>
        <fullName evidence="2">SCP2 sterol-binding domain-containing protein</fullName>
    </submittedName>
</protein>
<dbReference type="SUPFAM" id="SSF55718">
    <property type="entry name" value="SCP-like"/>
    <property type="match status" value="1"/>
</dbReference>
<dbReference type="Pfam" id="PF02036">
    <property type="entry name" value="SCP2"/>
    <property type="match status" value="1"/>
</dbReference>
<gene>
    <name evidence="2" type="ORF">JY572_02660</name>
</gene>
<dbReference type="Proteomes" id="UP000663090">
    <property type="component" value="Chromosome"/>
</dbReference>
<evidence type="ECO:0000259" key="1">
    <source>
        <dbReference type="Pfam" id="PF02036"/>
    </source>
</evidence>
<evidence type="ECO:0000313" key="3">
    <source>
        <dbReference type="Proteomes" id="UP000663090"/>
    </source>
</evidence>
<dbReference type="Gene3D" id="3.30.1050.10">
    <property type="entry name" value="SCP2 sterol-binding domain"/>
    <property type="match status" value="1"/>
</dbReference>
<dbReference type="InterPro" id="IPR003033">
    <property type="entry name" value="SCP2_sterol-bd_dom"/>
</dbReference>
<proteinExistence type="predicted"/>
<keyword evidence="3" id="KW-1185">Reference proteome</keyword>
<dbReference type="PANTHER" id="PTHR10094:SF25">
    <property type="entry name" value="SCP2 STEROL-BINDING DOMAIN-CONTAINING PROTEIN 1"/>
    <property type="match status" value="1"/>
</dbReference>